<dbReference type="GO" id="GO:0005634">
    <property type="term" value="C:nucleus"/>
    <property type="evidence" value="ECO:0007669"/>
    <property type="project" value="InterPro"/>
</dbReference>
<accession>A0A1Y1KAX1</accession>
<dbReference type="GO" id="GO:0006334">
    <property type="term" value="P:nucleosome assembly"/>
    <property type="evidence" value="ECO:0007669"/>
    <property type="project" value="InterPro"/>
</dbReference>
<dbReference type="Pfam" id="PF00956">
    <property type="entry name" value="NAP"/>
    <property type="match status" value="1"/>
</dbReference>
<dbReference type="InterPro" id="IPR002164">
    <property type="entry name" value="NAP_family"/>
</dbReference>
<evidence type="ECO:0000256" key="2">
    <source>
        <dbReference type="RuleBase" id="RU003876"/>
    </source>
</evidence>
<evidence type="ECO:0000313" key="4">
    <source>
        <dbReference type="EMBL" id="JAV56616.1"/>
    </source>
</evidence>
<protein>
    <submittedName>
        <fullName evidence="4">Uncharacterized protein</fullName>
    </submittedName>
</protein>
<dbReference type="PANTHER" id="PTHR11875">
    <property type="entry name" value="TESTIS-SPECIFIC Y-ENCODED PROTEIN"/>
    <property type="match status" value="1"/>
</dbReference>
<dbReference type="SUPFAM" id="SSF143113">
    <property type="entry name" value="NAP-like"/>
    <property type="match status" value="1"/>
</dbReference>
<comment type="similarity">
    <text evidence="1 2">Belongs to the nucleosome assembly protein (NAP) family.</text>
</comment>
<proteinExistence type="inferred from homology"/>
<feature type="region of interest" description="Disordered" evidence="3">
    <location>
        <begin position="107"/>
        <end position="132"/>
    </location>
</feature>
<organism evidence="4">
    <name type="scientific">Photinus pyralis</name>
    <name type="common">Common eastern firefly</name>
    <name type="synonym">Lampyris pyralis</name>
    <dbReference type="NCBI Taxonomy" id="7054"/>
    <lineage>
        <taxon>Eukaryota</taxon>
        <taxon>Metazoa</taxon>
        <taxon>Ecdysozoa</taxon>
        <taxon>Arthropoda</taxon>
        <taxon>Hexapoda</taxon>
        <taxon>Insecta</taxon>
        <taxon>Pterygota</taxon>
        <taxon>Neoptera</taxon>
        <taxon>Endopterygota</taxon>
        <taxon>Coleoptera</taxon>
        <taxon>Polyphaga</taxon>
        <taxon>Elateriformia</taxon>
        <taxon>Elateroidea</taxon>
        <taxon>Lampyridae</taxon>
        <taxon>Lampyrinae</taxon>
        <taxon>Photinus</taxon>
    </lineage>
</organism>
<dbReference type="Gene3D" id="3.30.1120.90">
    <property type="entry name" value="Nucleosome assembly protein"/>
    <property type="match status" value="1"/>
</dbReference>
<sequence length="173" mass="20099">MASPPKKLKSFRTNSDRRSKKRFYKSAEIAYKLEASPNFWKSTFRNHPELCSLLEGRAEDCFNYLTHVVVHDFSGKRSRYELTFRFRPNPYFENETLKKKIDLVKSSGGDASSSTPIRWKDGMDPTTANSSGRKRHLEQYSFFTWYNDNSDTSLDASHTICIALYDLMLEVVV</sequence>
<evidence type="ECO:0000256" key="3">
    <source>
        <dbReference type="SAM" id="MobiDB-lite"/>
    </source>
</evidence>
<dbReference type="InterPro" id="IPR037231">
    <property type="entry name" value="NAP-like_sf"/>
</dbReference>
<dbReference type="AlphaFoldDB" id="A0A1Y1KAX1"/>
<evidence type="ECO:0000256" key="1">
    <source>
        <dbReference type="ARBA" id="ARBA00009947"/>
    </source>
</evidence>
<dbReference type="EMBL" id="GEZM01092286">
    <property type="protein sequence ID" value="JAV56616.1"/>
    <property type="molecule type" value="Transcribed_RNA"/>
</dbReference>
<reference evidence="4" key="1">
    <citation type="journal article" date="2016" name="Sci. Rep.">
        <title>Molecular characterization of firefly nuptial gifts: a multi-omics approach sheds light on postcopulatory sexual selection.</title>
        <authorList>
            <person name="Al-Wathiqui N."/>
            <person name="Fallon T.R."/>
            <person name="South A."/>
            <person name="Weng J.K."/>
            <person name="Lewis S.M."/>
        </authorList>
    </citation>
    <scope>NUCLEOTIDE SEQUENCE</scope>
</reference>
<name>A0A1Y1KAX1_PHOPY</name>